<organism evidence="2 3">
    <name type="scientific">Herbaspirillum lusitanum</name>
    <dbReference type="NCBI Taxonomy" id="213312"/>
    <lineage>
        <taxon>Bacteria</taxon>
        <taxon>Pseudomonadati</taxon>
        <taxon>Pseudomonadota</taxon>
        <taxon>Betaproteobacteria</taxon>
        <taxon>Burkholderiales</taxon>
        <taxon>Oxalobacteraceae</taxon>
        <taxon>Herbaspirillum</taxon>
    </lineage>
</organism>
<accession>A0ABW9AGW4</accession>
<feature type="transmembrane region" description="Helical" evidence="1">
    <location>
        <begin position="69"/>
        <end position="95"/>
    </location>
</feature>
<gene>
    <name evidence="2" type="ORF">PQR62_24685</name>
</gene>
<dbReference type="EMBL" id="JAQQFM010000016">
    <property type="protein sequence ID" value="MFL9927494.1"/>
    <property type="molecule type" value="Genomic_DNA"/>
</dbReference>
<reference evidence="2 3" key="1">
    <citation type="journal article" date="2024" name="Chem. Sci.">
        <title>Discovery of megapolipeptins by genome mining of a Burkholderiales bacteria collection.</title>
        <authorList>
            <person name="Paulo B.S."/>
            <person name="Recchia M.J.J."/>
            <person name="Lee S."/>
            <person name="Fergusson C.H."/>
            <person name="Romanowski S.B."/>
            <person name="Hernandez A."/>
            <person name="Krull N."/>
            <person name="Liu D.Y."/>
            <person name="Cavanagh H."/>
            <person name="Bos A."/>
            <person name="Gray C.A."/>
            <person name="Murphy B.T."/>
            <person name="Linington R.G."/>
            <person name="Eustaquio A.S."/>
        </authorList>
    </citation>
    <scope>NUCLEOTIDE SEQUENCE [LARGE SCALE GENOMIC DNA]</scope>
    <source>
        <strain evidence="2 3">RL21-008-BIB-A</strain>
    </source>
</reference>
<keyword evidence="1" id="KW-0812">Transmembrane</keyword>
<feature type="transmembrane region" description="Helical" evidence="1">
    <location>
        <begin position="18"/>
        <end position="44"/>
    </location>
</feature>
<keyword evidence="3" id="KW-1185">Reference proteome</keyword>
<keyword evidence="1" id="KW-1133">Transmembrane helix</keyword>
<name>A0ABW9AGW4_9BURK</name>
<dbReference type="Proteomes" id="UP001629246">
    <property type="component" value="Unassembled WGS sequence"/>
</dbReference>
<evidence type="ECO:0000313" key="3">
    <source>
        <dbReference type="Proteomes" id="UP001629246"/>
    </source>
</evidence>
<evidence type="ECO:0000313" key="2">
    <source>
        <dbReference type="EMBL" id="MFL9927494.1"/>
    </source>
</evidence>
<sequence length="131" mass="13682">MAGAAQGGVRQVLRVEGLLVLAGAALFFSTSGFGWGTFFLYLLVPDISLLGYLAGPKIGALSYNLAHSYIGPLACLLSGFWLTLPLLSCAGLIWAAHVGLDRALGYGLKYAQGFHDTHLGKIGRGAKSTSP</sequence>
<dbReference type="InterPro" id="IPR025356">
    <property type="entry name" value="DUF4260"/>
</dbReference>
<dbReference type="RefSeq" id="WP_408160729.1">
    <property type="nucleotide sequence ID" value="NZ_JAQQFM010000016.1"/>
</dbReference>
<proteinExistence type="predicted"/>
<keyword evidence="1" id="KW-0472">Membrane</keyword>
<protein>
    <submittedName>
        <fullName evidence="2">DUF4260 domain-containing protein</fullName>
    </submittedName>
</protein>
<evidence type="ECO:0000256" key="1">
    <source>
        <dbReference type="SAM" id="Phobius"/>
    </source>
</evidence>
<dbReference type="Pfam" id="PF14079">
    <property type="entry name" value="DUF4260"/>
    <property type="match status" value="1"/>
</dbReference>
<comment type="caution">
    <text evidence="2">The sequence shown here is derived from an EMBL/GenBank/DDBJ whole genome shotgun (WGS) entry which is preliminary data.</text>
</comment>